<feature type="domain" description="SET" evidence="2">
    <location>
        <begin position="625"/>
        <end position="745"/>
    </location>
</feature>
<dbReference type="RefSeq" id="XP_067178628.1">
    <property type="nucleotide sequence ID" value="XM_067323523.1"/>
</dbReference>
<dbReference type="GeneID" id="92516035"/>
<proteinExistence type="predicted"/>
<dbReference type="Proteomes" id="UP000673552">
    <property type="component" value="Unassembled WGS sequence"/>
</dbReference>
<dbReference type="AlphaFoldDB" id="A0A836KMM8"/>
<evidence type="ECO:0000259" key="2">
    <source>
        <dbReference type="PROSITE" id="PS50280"/>
    </source>
</evidence>
<evidence type="ECO:0000256" key="1">
    <source>
        <dbReference type="SAM" id="MobiDB-lite"/>
    </source>
</evidence>
<sequence length="855" mass="90865">MESCFRLVYSSKEEAGRHAVARRHIFPGELVLAAAPYGLVMSPNHCPSALYLSSRAAVENSAAAASDSHARRSGKTAKRSKGNGEKKAVGRGGGSGANSTVTASAAGEPASASHYVHALQGEDSVQGEGSSKMKPRWYTTTPTWCSVCFQEIPAGRWLCNRGSLAELAMDMSEEQEALDRDIRAAEGRAAGAGDGSRGDEGGDDSACNGDAAAAAAASPFRKLKKPSRSSETRKDGAVELKQRLVEKALTLREELFFKRRLQRLRRAEQGLLVVRHEGWKASTSSSYDAVGAEGDEVAMSGCSGCWVLCYCSEACWQAYRVEHEQSGECAVLRGLYPRLMTEYYSMGAANVSGGACHGGCAAGAPSAAAMPGNEPLHWARSTSEPRMLEFQSLLFSVIVVARACRAGYQSHFTAIGEDPAGRAEGAVAGHAATPKSDDDGAAHGEPAVEDDTSDEQSLLSTGVSALTSRNERRCSATQVAHSSLAAVSSAVVPKEVQSIEEIRARAGLTGRVEVLDADPVLRRIAREVSARRGYSNASDSLDDSSGSPAAGTCRAEVTNARLLRSFAGNSTSRGGAGEGPLPHLTAPAPLYAELAQMETNMSVISKQQRSTYQRYYRAFAKKVLPALQQLLLPRRKGVAMRGCGGDDGVPVAPRTLVQHEEGTGDLLQVSEVYFQRLCAAAQCNSFGAYDAQGNCIGFGIYPQASYLNHSCVPNLCRVMHHGGRIAAFYAVRAVAPLEPLTICYTDVEEMNSAERRRNLLATYRFFCICERCSGKAEGPQIAMAVTGSRASAGGTRSGCAEVSPKAFEKPLLLCGACTIHGYLRPLPPPCCSSSALERDVADASTPSWTMHEVRM</sequence>
<dbReference type="Gene3D" id="2.170.270.10">
    <property type="entry name" value="SET domain"/>
    <property type="match status" value="1"/>
</dbReference>
<dbReference type="GO" id="GO:0005634">
    <property type="term" value="C:nucleus"/>
    <property type="evidence" value="ECO:0007669"/>
    <property type="project" value="TreeGrafter"/>
</dbReference>
<organism evidence="3 4">
    <name type="scientific">Leishmania martiniquensis</name>
    <dbReference type="NCBI Taxonomy" id="1580590"/>
    <lineage>
        <taxon>Eukaryota</taxon>
        <taxon>Discoba</taxon>
        <taxon>Euglenozoa</taxon>
        <taxon>Kinetoplastea</taxon>
        <taxon>Metakinetoplastina</taxon>
        <taxon>Trypanosomatida</taxon>
        <taxon>Trypanosomatidae</taxon>
        <taxon>Leishmaniinae</taxon>
        <taxon>Leishmania</taxon>
    </lineage>
</organism>
<feature type="compositionally biased region" description="Polar residues" evidence="1">
    <location>
        <begin position="535"/>
        <end position="547"/>
    </location>
</feature>
<dbReference type="InterPro" id="IPR050869">
    <property type="entry name" value="H3K4_H4K5_MeTrfase"/>
</dbReference>
<reference evidence="4" key="2">
    <citation type="journal article" date="2021" name="Sci. Data">
        <title>Chromosome-scale genome sequencing, assembly and annotation of six genomes from subfamily Leishmaniinae.</title>
        <authorList>
            <person name="Almutairi H."/>
            <person name="Urbaniak M.D."/>
            <person name="Bates M.D."/>
            <person name="Jariyapan N."/>
            <person name="Kwakye-Nuako G."/>
            <person name="Thomaz Soccol V."/>
            <person name="Al-Salem W.S."/>
            <person name="Dillon R.J."/>
            <person name="Bates P.A."/>
            <person name="Gatherer D."/>
        </authorList>
    </citation>
    <scope>NUCLEOTIDE SEQUENCE [LARGE SCALE GENOMIC DNA]</scope>
</reference>
<dbReference type="PROSITE" id="PS50280">
    <property type="entry name" value="SET"/>
    <property type="match status" value="1"/>
</dbReference>
<dbReference type="PANTHER" id="PTHR12197:SF251">
    <property type="entry name" value="EG:BACR7C10.4 PROTEIN"/>
    <property type="match status" value="1"/>
</dbReference>
<reference evidence="4" key="1">
    <citation type="journal article" date="2021" name="Microbiol. Resour. Announc.">
        <title>LGAAP: Leishmaniinae Genome Assembly and Annotation Pipeline.</title>
        <authorList>
            <person name="Almutairi H."/>
            <person name="Urbaniak M.D."/>
            <person name="Bates M.D."/>
            <person name="Jariyapan N."/>
            <person name="Kwakye-Nuako G."/>
            <person name="Thomaz-Soccol V."/>
            <person name="Al-Salem W.S."/>
            <person name="Dillon R.J."/>
            <person name="Bates P.A."/>
            <person name="Gatherer D."/>
        </authorList>
    </citation>
    <scope>NUCLEOTIDE SEQUENCE [LARGE SCALE GENOMIC DNA]</scope>
</reference>
<accession>A0A836KMM8</accession>
<dbReference type="OrthoDB" id="5945798at2759"/>
<dbReference type="Pfam" id="PF00856">
    <property type="entry name" value="SET"/>
    <property type="match status" value="1"/>
</dbReference>
<gene>
    <name evidence="3" type="ORF">LSCM1_06091</name>
</gene>
<feature type="region of interest" description="Disordered" evidence="1">
    <location>
        <begin position="532"/>
        <end position="552"/>
    </location>
</feature>
<dbReference type="InterPro" id="IPR001214">
    <property type="entry name" value="SET_dom"/>
</dbReference>
<dbReference type="InterPro" id="IPR046341">
    <property type="entry name" value="SET_dom_sf"/>
</dbReference>
<evidence type="ECO:0000313" key="4">
    <source>
        <dbReference type="Proteomes" id="UP000673552"/>
    </source>
</evidence>
<dbReference type="CDD" id="cd20071">
    <property type="entry name" value="SET_SMYD"/>
    <property type="match status" value="1"/>
</dbReference>
<dbReference type="EMBL" id="JAFEUZ010000023">
    <property type="protein sequence ID" value="KAG5478687.1"/>
    <property type="molecule type" value="Genomic_DNA"/>
</dbReference>
<feature type="region of interest" description="Disordered" evidence="1">
    <location>
        <begin position="424"/>
        <end position="463"/>
    </location>
</feature>
<comment type="caution">
    <text evidence="3">The sequence shown here is derived from an EMBL/GenBank/DDBJ whole genome shotgun (WGS) entry which is preliminary data.</text>
</comment>
<dbReference type="SUPFAM" id="SSF82199">
    <property type="entry name" value="SET domain"/>
    <property type="match status" value="1"/>
</dbReference>
<dbReference type="PANTHER" id="PTHR12197">
    <property type="entry name" value="HISTONE-LYSINE N-METHYLTRANSFERASE SMYD"/>
    <property type="match status" value="1"/>
</dbReference>
<feature type="compositionally biased region" description="Basic residues" evidence="1">
    <location>
        <begin position="71"/>
        <end position="81"/>
    </location>
</feature>
<name>A0A836KMM8_9TRYP</name>
<keyword evidence="4" id="KW-1185">Reference proteome</keyword>
<feature type="region of interest" description="Disordered" evidence="1">
    <location>
        <begin position="188"/>
        <end position="210"/>
    </location>
</feature>
<protein>
    <recommendedName>
        <fullName evidence="2">SET domain-containing protein</fullName>
    </recommendedName>
</protein>
<dbReference type="KEGG" id="lmat:92516035"/>
<evidence type="ECO:0000313" key="3">
    <source>
        <dbReference type="EMBL" id="KAG5478687.1"/>
    </source>
</evidence>
<feature type="region of interest" description="Disordered" evidence="1">
    <location>
        <begin position="63"/>
        <end position="108"/>
    </location>
</feature>